<evidence type="ECO:0000256" key="1">
    <source>
        <dbReference type="SAM" id="MobiDB-lite"/>
    </source>
</evidence>
<dbReference type="GeneID" id="68286360"/>
<organism evidence="2 3">
    <name type="scientific">Cercospora kikuchii</name>
    <dbReference type="NCBI Taxonomy" id="84275"/>
    <lineage>
        <taxon>Eukaryota</taxon>
        <taxon>Fungi</taxon>
        <taxon>Dikarya</taxon>
        <taxon>Ascomycota</taxon>
        <taxon>Pezizomycotina</taxon>
        <taxon>Dothideomycetes</taxon>
        <taxon>Dothideomycetidae</taxon>
        <taxon>Mycosphaerellales</taxon>
        <taxon>Mycosphaerellaceae</taxon>
        <taxon>Cercospora</taxon>
    </lineage>
</organism>
<dbReference type="Proteomes" id="UP000825890">
    <property type="component" value="Unassembled WGS sequence"/>
</dbReference>
<keyword evidence="3" id="KW-1185">Reference proteome</keyword>
<name>A0A9P3FC92_9PEZI</name>
<feature type="compositionally biased region" description="Polar residues" evidence="1">
    <location>
        <begin position="83"/>
        <end position="92"/>
    </location>
</feature>
<feature type="region of interest" description="Disordered" evidence="1">
    <location>
        <begin position="73"/>
        <end position="92"/>
    </location>
</feature>
<feature type="compositionally biased region" description="Low complexity" evidence="1">
    <location>
        <begin position="73"/>
        <end position="82"/>
    </location>
</feature>
<evidence type="ECO:0000313" key="3">
    <source>
        <dbReference type="Proteomes" id="UP000825890"/>
    </source>
</evidence>
<protein>
    <submittedName>
        <fullName evidence="2">Uncharacterized protein</fullName>
    </submittedName>
</protein>
<proteinExistence type="predicted"/>
<dbReference type="EMBL" id="BOLY01000001">
    <property type="protein sequence ID" value="GIZ37335.1"/>
    <property type="molecule type" value="Genomic_DNA"/>
</dbReference>
<dbReference type="AlphaFoldDB" id="A0A9P3FC92"/>
<comment type="caution">
    <text evidence="2">The sequence shown here is derived from an EMBL/GenBank/DDBJ whole genome shotgun (WGS) entry which is preliminary data.</text>
</comment>
<reference evidence="2 3" key="1">
    <citation type="submission" date="2021-01" db="EMBL/GenBank/DDBJ databases">
        <title>Cercospora kikuchii MAFF 305040 whole genome shotgun sequence.</title>
        <authorList>
            <person name="Kashiwa T."/>
            <person name="Suzuki T."/>
        </authorList>
    </citation>
    <scope>NUCLEOTIDE SEQUENCE [LARGE SCALE GENOMIC DNA]</scope>
    <source>
        <strain evidence="2 3">MAFF 305040</strain>
    </source>
</reference>
<sequence>MAHLNIDNFQLRYLHSLLSQFLSSNSTTDHSNPSYVTFPPTFNLSKCSIATPQGKNKSPILASLFNPPPSFSSPSFHPHLSNAKASPTLTTP</sequence>
<gene>
    <name evidence="2" type="ORF">CKM354_000078500</name>
</gene>
<accession>A0A9P3FC92</accession>
<dbReference type="RefSeq" id="XP_044651822.1">
    <property type="nucleotide sequence ID" value="XM_044795887.1"/>
</dbReference>
<evidence type="ECO:0000313" key="2">
    <source>
        <dbReference type="EMBL" id="GIZ37335.1"/>
    </source>
</evidence>